<reference evidence="1 2" key="1">
    <citation type="journal article" date="2020" name="Nat. Commun.">
        <title>Genome of Tripterygium wilfordii and identification of cytochrome P450 involved in triptolide biosynthesis.</title>
        <authorList>
            <person name="Tu L."/>
            <person name="Su P."/>
            <person name="Zhang Z."/>
            <person name="Gao L."/>
            <person name="Wang J."/>
            <person name="Hu T."/>
            <person name="Zhou J."/>
            <person name="Zhang Y."/>
            <person name="Zhao Y."/>
            <person name="Liu Y."/>
            <person name="Song Y."/>
            <person name="Tong Y."/>
            <person name="Lu Y."/>
            <person name="Yang J."/>
            <person name="Xu C."/>
            <person name="Jia M."/>
            <person name="Peters R.J."/>
            <person name="Huang L."/>
            <person name="Gao W."/>
        </authorList>
    </citation>
    <scope>NUCLEOTIDE SEQUENCE [LARGE SCALE GENOMIC DNA]</scope>
    <source>
        <strain evidence="2">cv. XIE 37</strain>
        <tissue evidence="1">Leaf</tissue>
    </source>
</reference>
<comment type="caution">
    <text evidence="1">The sequence shown here is derived from an EMBL/GenBank/DDBJ whole genome shotgun (WGS) entry which is preliminary data.</text>
</comment>
<evidence type="ECO:0000313" key="2">
    <source>
        <dbReference type="Proteomes" id="UP000593562"/>
    </source>
</evidence>
<sequence>MSTKPEEFRNLDFDQDPFCLHQTKNEEETRRTRHQTLAFSYYLLLGLANYSCKSTGLHVV</sequence>
<accession>A0A7J7D8A4</accession>
<dbReference type="EMBL" id="JAAARO010000009">
    <property type="protein sequence ID" value="KAF5742518.1"/>
    <property type="molecule type" value="Genomic_DNA"/>
</dbReference>
<name>A0A7J7D8A4_TRIWF</name>
<dbReference type="InParanoid" id="A0A7J7D8A4"/>
<gene>
    <name evidence="1" type="ORF">HS088_TW09G00568</name>
</gene>
<protein>
    <submittedName>
        <fullName evidence="1">Uncharacterized protein</fullName>
    </submittedName>
</protein>
<organism evidence="1 2">
    <name type="scientific">Tripterygium wilfordii</name>
    <name type="common">Thunder God vine</name>
    <dbReference type="NCBI Taxonomy" id="458696"/>
    <lineage>
        <taxon>Eukaryota</taxon>
        <taxon>Viridiplantae</taxon>
        <taxon>Streptophyta</taxon>
        <taxon>Embryophyta</taxon>
        <taxon>Tracheophyta</taxon>
        <taxon>Spermatophyta</taxon>
        <taxon>Magnoliopsida</taxon>
        <taxon>eudicotyledons</taxon>
        <taxon>Gunneridae</taxon>
        <taxon>Pentapetalae</taxon>
        <taxon>rosids</taxon>
        <taxon>fabids</taxon>
        <taxon>Celastrales</taxon>
        <taxon>Celastraceae</taxon>
        <taxon>Tripterygium</taxon>
    </lineage>
</organism>
<keyword evidence="2" id="KW-1185">Reference proteome</keyword>
<proteinExistence type="predicted"/>
<dbReference type="AlphaFoldDB" id="A0A7J7D8A4"/>
<evidence type="ECO:0000313" key="1">
    <source>
        <dbReference type="EMBL" id="KAF5742518.1"/>
    </source>
</evidence>
<dbReference type="Proteomes" id="UP000593562">
    <property type="component" value="Unassembled WGS sequence"/>
</dbReference>